<dbReference type="SUPFAM" id="SSF51735">
    <property type="entry name" value="NAD(P)-binding Rossmann-fold domains"/>
    <property type="match status" value="1"/>
</dbReference>
<evidence type="ECO:0000256" key="1">
    <source>
        <dbReference type="ARBA" id="ARBA00022857"/>
    </source>
</evidence>
<keyword evidence="2" id="KW-0560">Oxidoreductase</keyword>
<keyword evidence="1" id="KW-0521">NADP</keyword>
<dbReference type="Gene3D" id="3.90.25.10">
    <property type="entry name" value="UDP-galactose 4-epimerase, domain 1"/>
    <property type="match status" value="1"/>
</dbReference>
<protein>
    <submittedName>
        <fullName evidence="4">NAD(P)-binding protein</fullName>
    </submittedName>
</protein>
<dbReference type="Pfam" id="PF05368">
    <property type="entry name" value="NmrA"/>
    <property type="match status" value="1"/>
</dbReference>
<dbReference type="RefSeq" id="XP_018062832.1">
    <property type="nucleotide sequence ID" value="XM_018220762.1"/>
</dbReference>
<gene>
    <name evidence="4" type="ORF">LY89DRAFT_741841</name>
</gene>
<dbReference type="KEGG" id="psco:LY89DRAFT_741841"/>
<proteinExistence type="predicted"/>
<keyword evidence="5" id="KW-1185">Reference proteome</keyword>
<dbReference type="OrthoDB" id="9974981at2759"/>
<dbReference type="GO" id="GO:0016491">
    <property type="term" value="F:oxidoreductase activity"/>
    <property type="evidence" value="ECO:0007669"/>
    <property type="project" value="UniProtKB-KW"/>
</dbReference>
<accession>A0A132B9X9</accession>
<dbReference type="PANTHER" id="PTHR47706:SF1">
    <property type="entry name" value="CIPA-LIKE, PUTATIVE (AFU_ORTHOLOGUE AFUA_1G12460)-RELATED"/>
    <property type="match status" value="1"/>
</dbReference>
<reference evidence="4 5" key="1">
    <citation type="submission" date="2015-10" db="EMBL/GenBank/DDBJ databases">
        <title>Full genome of DAOMC 229536 Phialocephala scopiformis, a fungal endophyte of spruce producing the potent anti-insectan compound rugulosin.</title>
        <authorList>
            <consortium name="DOE Joint Genome Institute"/>
            <person name="Walker A.K."/>
            <person name="Frasz S.L."/>
            <person name="Seifert K.A."/>
            <person name="Miller J.D."/>
            <person name="Mondo S.J."/>
            <person name="Labutti K."/>
            <person name="Lipzen A."/>
            <person name="Dockter R."/>
            <person name="Kennedy M."/>
            <person name="Grigoriev I.V."/>
            <person name="Spatafora J.W."/>
        </authorList>
    </citation>
    <scope>NUCLEOTIDE SEQUENCE [LARGE SCALE GENOMIC DNA]</scope>
    <source>
        <strain evidence="4 5">CBS 120377</strain>
    </source>
</reference>
<evidence type="ECO:0000313" key="4">
    <source>
        <dbReference type="EMBL" id="KUJ08477.1"/>
    </source>
</evidence>
<dbReference type="AlphaFoldDB" id="A0A132B9X9"/>
<dbReference type="EMBL" id="KQ947435">
    <property type="protein sequence ID" value="KUJ08477.1"/>
    <property type="molecule type" value="Genomic_DNA"/>
</dbReference>
<dbReference type="InterPro" id="IPR036291">
    <property type="entry name" value="NAD(P)-bd_dom_sf"/>
</dbReference>
<evidence type="ECO:0000259" key="3">
    <source>
        <dbReference type="Pfam" id="PF05368"/>
    </source>
</evidence>
<evidence type="ECO:0000256" key="2">
    <source>
        <dbReference type="ARBA" id="ARBA00023002"/>
    </source>
</evidence>
<dbReference type="GeneID" id="28830488"/>
<name>A0A132B9X9_MOLSC</name>
<dbReference type="Gene3D" id="3.40.50.720">
    <property type="entry name" value="NAD(P)-binding Rossmann-like Domain"/>
    <property type="match status" value="1"/>
</dbReference>
<evidence type="ECO:0000313" key="5">
    <source>
        <dbReference type="Proteomes" id="UP000070700"/>
    </source>
</evidence>
<dbReference type="InterPro" id="IPR008030">
    <property type="entry name" value="NmrA-like"/>
</dbReference>
<organism evidence="4 5">
    <name type="scientific">Mollisia scopiformis</name>
    <name type="common">Conifer needle endophyte fungus</name>
    <name type="synonym">Phialocephala scopiformis</name>
    <dbReference type="NCBI Taxonomy" id="149040"/>
    <lineage>
        <taxon>Eukaryota</taxon>
        <taxon>Fungi</taxon>
        <taxon>Dikarya</taxon>
        <taxon>Ascomycota</taxon>
        <taxon>Pezizomycotina</taxon>
        <taxon>Leotiomycetes</taxon>
        <taxon>Helotiales</taxon>
        <taxon>Mollisiaceae</taxon>
        <taxon>Mollisia</taxon>
    </lineage>
</organism>
<dbReference type="PANTHER" id="PTHR47706">
    <property type="entry name" value="NMRA-LIKE FAMILY PROTEIN"/>
    <property type="match status" value="1"/>
</dbReference>
<dbReference type="Proteomes" id="UP000070700">
    <property type="component" value="Unassembled WGS sequence"/>
</dbReference>
<feature type="domain" description="NmrA-like" evidence="3">
    <location>
        <begin position="5"/>
        <end position="237"/>
    </location>
</feature>
<dbReference type="InParanoid" id="A0A132B9X9"/>
<sequence>MTFRRIAIAGASGFLGRKIIEQLSLVVDITRLTILTRSKQPVKTSNNSILSFVSIVSYEDTEALANVLQGHDLLISTIAGAAAGMIDAILAEAAVMAGVRRFMPSEYTVDVLHPHSIAFAGSTILATKLANARKLQTLASEGKIEYTTLVTGAFLDFWLSKAVKGIVDLDSHTVMLYDGGEHQVTGCTTDFIAQCVRAVVTMPEDATRNSRIRIAEVQFSGKQLLGILEEVTGEQWTGVHKDTDALVTESLIALKGGDTRSFYVGQILKLGFDGEGSCYFEEGLTHGEDEVQRLSLNDIVRHSLATR</sequence>
<dbReference type="InterPro" id="IPR051609">
    <property type="entry name" value="NmrA/Isoflavone_reductase-like"/>
</dbReference>